<sequence length="168" mass="17439">MPTLPPIDRAALVLAGVSALAGIIVALVGGLSVAKPTAVAVPPLPAAMAVPSPVTAQSMAEAGEAVRRPLFSQSRRPPPPKPVAPPSSVQVAPPDLQVVGIIAGASNGIATGTDKRLQKPFRLRTGDTLGEWQVDSITRTSVRLRHDDQVQDYPLVTPPPITPAPRPR</sequence>
<feature type="region of interest" description="Disordered" evidence="1">
    <location>
        <begin position="59"/>
        <end position="91"/>
    </location>
</feature>
<organism evidence="2 3">
    <name type="scientific">Nitrospirillum amazonense</name>
    <dbReference type="NCBI Taxonomy" id="28077"/>
    <lineage>
        <taxon>Bacteria</taxon>
        <taxon>Pseudomonadati</taxon>
        <taxon>Pseudomonadota</taxon>
        <taxon>Alphaproteobacteria</taxon>
        <taxon>Rhodospirillales</taxon>
        <taxon>Azospirillaceae</taxon>
        <taxon>Nitrospirillum</taxon>
    </lineage>
</organism>
<accession>A0A560HQU5</accession>
<comment type="caution">
    <text evidence="2">The sequence shown here is derived from an EMBL/GenBank/DDBJ whole genome shotgun (WGS) entry which is preliminary data.</text>
</comment>
<reference evidence="2 3" key="1">
    <citation type="submission" date="2019-06" db="EMBL/GenBank/DDBJ databases">
        <title>Genomic Encyclopedia of Type Strains, Phase IV (KMG-V): Genome sequencing to study the core and pangenomes of soil and plant-associated prokaryotes.</title>
        <authorList>
            <person name="Whitman W."/>
        </authorList>
    </citation>
    <scope>NUCLEOTIDE SEQUENCE [LARGE SCALE GENOMIC DNA]</scope>
    <source>
        <strain evidence="2 3">BR 11140</strain>
    </source>
</reference>
<dbReference type="Proteomes" id="UP000318050">
    <property type="component" value="Unassembled WGS sequence"/>
</dbReference>
<evidence type="ECO:0000313" key="2">
    <source>
        <dbReference type="EMBL" id="TWB48956.1"/>
    </source>
</evidence>
<name>A0A560HQU5_9PROT</name>
<feature type="compositionally biased region" description="Pro residues" evidence="1">
    <location>
        <begin position="156"/>
        <end position="168"/>
    </location>
</feature>
<evidence type="ECO:0008006" key="4">
    <source>
        <dbReference type="Google" id="ProtNLM"/>
    </source>
</evidence>
<dbReference type="OrthoDB" id="7366781at2"/>
<proteinExistence type="predicted"/>
<evidence type="ECO:0000256" key="1">
    <source>
        <dbReference type="SAM" id="MobiDB-lite"/>
    </source>
</evidence>
<feature type="compositionally biased region" description="Pro residues" evidence="1">
    <location>
        <begin position="76"/>
        <end position="85"/>
    </location>
</feature>
<evidence type="ECO:0000313" key="3">
    <source>
        <dbReference type="Proteomes" id="UP000318050"/>
    </source>
</evidence>
<protein>
    <recommendedName>
        <fullName evidence="4">General secretion pathway protein N</fullName>
    </recommendedName>
</protein>
<dbReference type="EMBL" id="VITT01000027">
    <property type="protein sequence ID" value="TWB48956.1"/>
    <property type="molecule type" value="Genomic_DNA"/>
</dbReference>
<feature type="region of interest" description="Disordered" evidence="1">
    <location>
        <begin position="148"/>
        <end position="168"/>
    </location>
</feature>
<dbReference type="AlphaFoldDB" id="A0A560HQU5"/>
<gene>
    <name evidence="2" type="ORF">FBZ92_12758</name>
</gene>